<dbReference type="PANTHER" id="PTHR43194">
    <property type="entry name" value="HYDROLASE ALPHA/BETA FOLD FAMILY"/>
    <property type="match status" value="1"/>
</dbReference>
<dbReference type="Gene3D" id="3.40.50.1820">
    <property type="entry name" value="alpha/beta hydrolase"/>
    <property type="match status" value="1"/>
</dbReference>
<gene>
    <name evidence="2" type="ORF">DVS81_19775</name>
</gene>
<feature type="domain" description="AB hydrolase-1" evidence="1">
    <location>
        <begin position="29"/>
        <end position="259"/>
    </location>
</feature>
<proteinExistence type="predicted"/>
<comment type="caution">
    <text evidence="2">The sequence shown here is derived from an EMBL/GenBank/DDBJ whole genome shotgun (WGS) entry which is preliminary data.</text>
</comment>
<reference evidence="2 3" key="1">
    <citation type="submission" date="2018-05" db="EMBL/GenBank/DDBJ databases">
        <title>Integrated omic analyses show evidence that a Ca. Accumulibacter phosphatis strain performs denitrification under micro-aerobic conditions.</title>
        <authorList>
            <person name="Camejo P.Y."/>
            <person name="Katherine M.D."/>
            <person name="Daniel N.R."/>
        </authorList>
    </citation>
    <scope>NUCLEOTIDE SEQUENCE [LARGE SCALE GENOMIC DNA]</scope>
    <source>
        <strain evidence="2">UW-LDO-IC</strain>
    </source>
</reference>
<dbReference type="SUPFAM" id="SSF53474">
    <property type="entry name" value="alpha/beta-Hydrolases"/>
    <property type="match status" value="1"/>
</dbReference>
<accession>A0A369XKA7</accession>
<protein>
    <submittedName>
        <fullName evidence="2">Alpha/beta hydrolase</fullName>
    </submittedName>
</protein>
<dbReference type="PRINTS" id="PR00111">
    <property type="entry name" value="ABHYDROLASE"/>
</dbReference>
<dbReference type="AlphaFoldDB" id="A0A369XKA7"/>
<evidence type="ECO:0000313" key="2">
    <source>
        <dbReference type="EMBL" id="RDE48869.1"/>
    </source>
</evidence>
<dbReference type="InterPro" id="IPR000073">
    <property type="entry name" value="AB_hydrolase_1"/>
</dbReference>
<organism evidence="2 3">
    <name type="scientific">Candidatus Accumulibacter meliphilus</name>
    <dbReference type="NCBI Taxonomy" id="2211374"/>
    <lineage>
        <taxon>Bacteria</taxon>
        <taxon>Pseudomonadati</taxon>
        <taxon>Pseudomonadota</taxon>
        <taxon>Betaproteobacteria</taxon>
        <taxon>Candidatus Accumulibacter</taxon>
    </lineage>
</organism>
<dbReference type="Pfam" id="PF12697">
    <property type="entry name" value="Abhydrolase_6"/>
    <property type="match status" value="1"/>
</dbReference>
<dbReference type="Proteomes" id="UP000253831">
    <property type="component" value="Unassembled WGS sequence"/>
</dbReference>
<evidence type="ECO:0000259" key="1">
    <source>
        <dbReference type="Pfam" id="PF12697"/>
    </source>
</evidence>
<name>A0A369XKA7_9PROT</name>
<dbReference type="EMBL" id="QPGA01000075">
    <property type="protein sequence ID" value="RDE48869.1"/>
    <property type="molecule type" value="Genomic_DNA"/>
</dbReference>
<sequence length="292" mass="30391">MQLNVAGKRCHVGTGGKPFDPAGSLYPPLVLVHGAANDRDCWRQVAGGLTAAGCALLVPDLPGHGLSAGPALRSIEELADWLPALIEAAGVEQAVLVGHSMGSLITLECAARHPQRVAQLALLGSSAPMPVADALLNRAETHPDSVVRLMTEYSHSLQFLLTGGGGHGIWGPGATLAIMRRSPAGVLAIDLANCNNYLHGLEAAAQVACPTLLLVGRRDRMTPRRNLPPLQSALRQVVRAEIENCGHAMMNEQPQAVIEELLKLVGSAATKATATATARTAARPAATAKAAR</sequence>
<evidence type="ECO:0000313" key="3">
    <source>
        <dbReference type="Proteomes" id="UP000253831"/>
    </source>
</evidence>
<dbReference type="InterPro" id="IPR050228">
    <property type="entry name" value="Carboxylesterase_BioH"/>
</dbReference>
<dbReference type="InterPro" id="IPR000639">
    <property type="entry name" value="Epox_hydrolase-like"/>
</dbReference>
<dbReference type="PRINTS" id="PR00412">
    <property type="entry name" value="EPOXHYDRLASE"/>
</dbReference>
<dbReference type="PANTHER" id="PTHR43194:SF2">
    <property type="entry name" value="PEROXISOMAL MEMBRANE PROTEIN LPX1"/>
    <property type="match status" value="1"/>
</dbReference>
<dbReference type="InterPro" id="IPR029058">
    <property type="entry name" value="AB_hydrolase_fold"/>
</dbReference>
<keyword evidence="2" id="KW-0378">Hydrolase</keyword>
<dbReference type="GO" id="GO:0016787">
    <property type="term" value="F:hydrolase activity"/>
    <property type="evidence" value="ECO:0007669"/>
    <property type="project" value="UniProtKB-KW"/>
</dbReference>